<dbReference type="AlphaFoldDB" id="A0A1V6LR35"/>
<dbReference type="Proteomes" id="UP000191680">
    <property type="component" value="Unassembled WGS sequence"/>
</dbReference>
<keyword evidence="3" id="KW-0520">NAD</keyword>
<gene>
    <name evidence="8" type="primary">aroB</name>
    <name evidence="8" type="ORF">BUL40_09085</name>
</gene>
<dbReference type="SUPFAM" id="SSF56796">
    <property type="entry name" value="Dehydroquinate synthase-like"/>
    <property type="match status" value="1"/>
</dbReference>
<dbReference type="Gene3D" id="1.20.1090.10">
    <property type="entry name" value="Dehydroquinate synthase-like - alpha domain"/>
    <property type="match status" value="1"/>
</dbReference>
<evidence type="ECO:0000313" key="8">
    <source>
        <dbReference type="EMBL" id="OQD42670.1"/>
    </source>
</evidence>
<accession>A0A1V6LR35</accession>
<dbReference type="OrthoDB" id="9806583at2"/>
<feature type="domain" description="3-dehydroquinate synthase C-terminal" evidence="7">
    <location>
        <begin position="201"/>
        <end position="340"/>
    </location>
</feature>
<comment type="cofactor">
    <cofactor evidence="1">
        <name>NAD(+)</name>
        <dbReference type="ChEBI" id="CHEBI:57540"/>
    </cofactor>
</comment>
<name>A0A1V6LR35_9FLAO</name>
<reference evidence="8 9" key="1">
    <citation type="submission" date="2016-12" db="EMBL/GenBank/DDBJ databases">
        <authorList>
            <person name="Song W.-J."/>
            <person name="Kurnit D.M."/>
        </authorList>
    </citation>
    <scope>NUCLEOTIDE SEQUENCE [LARGE SCALE GENOMIC DNA]</scope>
    <source>
        <strain evidence="8 9">HSG9</strain>
    </source>
</reference>
<evidence type="ECO:0000256" key="5">
    <source>
        <dbReference type="ARBA" id="ARBA00023239"/>
    </source>
</evidence>
<organism evidence="8 9">
    <name type="scientific">Croceivirga radicis</name>
    <dbReference type="NCBI Taxonomy" id="1929488"/>
    <lineage>
        <taxon>Bacteria</taxon>
        <taxon>Pseudomonadati</taxon>
        <taxon>Bacteroidota</taxon>
        <taxon>Flavobacteriia</taxon>
        <taxon>Flavobacteriales</taxon>
        <taxon>Flavobacteriaceae</taxon>
        <taxon>Croceivirga</taxon>
    </lineage>
</organism>
<dbReference type="NCBIfam" id="NF004852">
    <property type="entry name" value="PRK06203.1"/>
    <property type="match status" value="1"/>
</dbReference>
<evidence type="ECO:0000256" key="1">
    <source>
        <dbReference type="ARBA" id="ARBA00001911"/>
    </source>
</evidence>
<dbReference type="InterPro" id="IPR030960">
    <property type="entry name" value="DHQS/DOIS_N"/>
</dbReference>
<evidence type="ECO:0000256" key="3">
    <source>
        <dbReference type="ARBA" id="ARBA00023027"/>
    </source>
</evidence>
<evidence type="ECO:0000259" key="6">
    <source>
        <dbReference type="Pfam" id="PF01761"/>
    </source>
</evidence>
<proteinExistence type="predicted"/>
<dbReference type="GO" id="GO:0008652">
    <property type="term" value="P:amino acid biosynthetic process"/>
    <property type="evidence" value="ECO:0007669"/>
    <property type="project" value="UniProtKB-KW"/>
</dbReference>
<dbReference type="GO" id="GO:0003856">
    <property type="term" value="F:3-dehydroquinate synthase activity"/>
    <property type="evidence" value="ECO:0007669"/>
    <property type="project" value="TreeGrafter"/>
</dbReference>
<feature type="domain" description="3-dehydroquinate synthase N-terminal" evidence="6">
    <location>
        <begin position="86"/>
        <end position="198"/>
    </location>
</feature>
<dbReference type="InterPro" id="IPR050071">
    <property type="entry name" value="Dehydroquinate_synthase"/>
</dbReference>
<evidence type="ECO:0000256" key="2">
    <source>
        <dbReference type="ARBA" id="ARBA00022605"/>
    </source>
</evidence>
<comment type="caution">
    <text evidence="8">The sequence shown here is derived from an EMBL/GenBank/DDBJ whole genome shotgun (WGS) entry which is preliminary data.</text>
</comment>
<dbReference type="PANTHER" id="PTHR43622:SF7">
    <property type="entry name" value="3-DEHYDROQUINATE SYNTHASE, CHLOROPLASTIC"/>
    <property type="match status" value="1"/>
</dbReference>
<keyword evidence="5" id="KW-0456">Lyase</keyword>
<dbReference type="Gene3D" id="3.40.50.1970">
    <property type="match status" value="1"/>
</dbReference>
<dbReference type="RefSeq" id="WP_080318998.1">
    <property type="nucleotide sequence ID" value="NZ_MTBC01000005.1"/>
</dbReference>
<sequence>MDFNKLTTIKQAFQVNYQYELHFTSSVFQAENSLFRRIIENYAPTRPVKCLFIIDDKVSQLHPELVSQIKAYCKENENQLQFTTALVVPGGEIAKKEPNHTQTILAAINDFAICRHSFVVAIGGGALIDMVGYAATIAHRGVKLIRIPTTVLAQNDAAVGVKNSINAFGKKNFLGTFSLPYAIINDLDFLETLEQRDWISGVAEAIKVALIKDKTFFESIANSATQLAARKLEPMARLIHRCAALHMEHISKGGDPFESGSSRPLDFGHWAAHKLEYMTNYRLRHGEAVAIGMAIDITYACFINLLSKEEKDQIIQVLETIGFDLRIPIEQFQIKELLEGIEEFREHLGGELTITLINAIGTKVDVHQIDYPVMEKAIAAFIN</sequence>
<dbReference type="Pfam" id="PF01761">
    <property type="entry name" value="DHQ_synthase"/>
    <property type="match status" value="1"/>
</dbReference>
<dbReference type="CDD" id="cd08198">
    <property type="entry name" value="DHQS-like"/>
    <property type="match status" value="1"/>
</dbReference>
<keyword evidence="9" id="KW-1185">Reference proteome</keyword>
<keyword evidence="4" id="KW-0057">Aromatic amino acid biosynthesis</keyword>
<dbReference type="PANTHER" id="PTHR43622">
    <property type="entry name" value="3-DEHYDROQUINATE SYNTHASE"/>
    <property type="match status" value="1"/>
</dbReference>
<evidence type="ECO:0000313" key="9">
    <source>
        <dbReference type="Proteomes" id="UP000191680"/>
    </source>
</evidence>
<evidence type="ECO:0000259" key="7">
    <source>
        <dbReference type="Pfam" id="PF24621"/>
    </source>
</evidence>
<dbReference type="GO" id="GO:0009073">
    <property type="term" value="P:aromatic amino acid family biosynthetic process"/>
    <property type="evidence" value="ECO:0007669"/>
    <property type="project" value="UniProtKB-KW"/>
</dbReference>
<dbReference type="EMBL" id="MTBC01000005">
    <property type="protein sequence ID" value="OQD42670.1"/>
    <property type="molecule type" value="Genomic_DNA"/>
</dbReference>
<dbReference type="Pfam" id="PF24621">
    <property type="entry name" value="DHQS_C"/>
    <property type="match status" value="1"/>
</dbReference>
<keyword evidence="2" id="KW-0028">Amino-acid biosynthesis</keyword>
<dbReference type="InterPro" id="IPR056179">
    <property type="entry name" value="DHQS_C"/>
</dbReference>
<evidence type="ECO:0000256" key="4">
    <source>
        <dbReference type="ARBA" id="ARBA00023141"/>
    </source>
</evidence>
<protein>
    <submittedName>
        <fullName evidence="8">3-dehydroquinate synthase</fullName>
    </submittedName>
</protein>